<dbReference type="Pfam" id="PF02388">
    <property type="entry name" value="FemAB"/>
    <property type="match status" value="2"/>
</dbReference>
<keyword evidence="6" id="KW-0961">Cell wall biogenesis/degradation</keyword>
<evidence type="ECO:0000313" key="8">
    <source>
        <dbReference type="Proteomes" id="UP000516160"/>
    </source>
</evidence>
<dbReference type="AlphaFoldDB" id="A0A7G9WBS2"/>
<evidence type="ECO:0000256" key="4">
    <source>
        <dbReference type="ARBA" id="ARBA00022984"/>
    </source>
</evidence>
<sequence>MFLREVTELDLGTYTDWLCSAVNGHLLQSVNWSKVKREDWRSRFFMVIDNEEIIGSFCVLIRKLPIINKSFIYIPRGPVLKDTLDFSVWKFIKDEIIKIGKAEDALFIKIDPQITDARVETFLKELGFQSKKDNEGFGGIQPASTTILDISNSDENILSNFSKGIRYNIKYPSKKGVTYINTGIEGIEDFSKIMKQTAIRGEFTTRNQIYYKRLFELLGEDVSLIIGYYDNKPITGGITVVYGNKSWALYGGASSEHRNLKAYHGLIWERILWSKSRGADSFDFHGIPVDRAEESCKNSKEYGIYQFKKSFGGDEYDFIGEFDLPLNIPLYHLSQKGIQARSLMNKLKKKIKNQ</sequence>
<dbReference type="GO" id="GO:0016755">
    <property type="term" value="F:aminoacyltransferase activity"/>
    <property type="evidence" value="ECO:0007669"/>
    <property type="project" value="InterPro"/>
</dbReference>
<evidence type="ECO:0000256" key="5">
    <source>
        <dbReference type="ARBA" id="ARBA00023315"/>
    </source>
</evidence>
<keyword evidence="2 7" id="KW-0808">Transferase</keyword>
<keyword evidence="5" id="KW-0012">Acyltransferase</keyword>
<dbReference type="PANTHER" id="PTHR36174:SF1">
    <property type="entry name" value="LIPID II:GLYCINE GLYCYLTRANSFERASE"/>
    <property type="match status" value="1"/>
</dbReference>
<dbReference type="RefSeq" id="WP_213166528.1">
    <property type="nucleotide sequence ID" value="NZ_CP058559.1"/>
</dbReference>
<dbReference type="GO" id="GO:0008360">
    <property type="term" value="P:regulation of cell shape"/>
    <property type="evidence" value="ECO:0007669"/>
    <property type="project" value="UniProtKB-KW"/>
</dbReference>
<name>A0A7G9WBS2_ALKCA</name>
<gene>
    <name evidence="7" type="ORF">HYG86_15830</name>
</gene>
<reference evidence="7 8" key="1">
    <citation type="submission" date="2020-07" db="EMBL/GenBank/DDBJ databases">
        <title>Alkalicella. sp. LB2 genome.</title>
        <authorList>
            <person name="Postec A."/>
            <person name="Quemeneur M."/>
        </authorList>
    </citation>
    <scope>NUCLEOTIDE SEQUENCE [LARGE SCALE GENOMIC DNA]</scope>
    <source>
        <strain evidence="7 8">LB2</strain>
    </source>
</reference>
<dbReference type="Gene3D" id="3.40.630.30">
    <property type="match status" value="2"/>
</dbReference>
<evidence type="ECO:0000256" key="2">
    <source>
        <dbReference type="ARBA" id="ARBA00022679"/>
    </source>
</evidence>
<proteinExistence type="inferred from homology"/>
<keyword evidence="8" id="KW-1185">Reference proteome</keyword>
<accession>A0A7G9WBS2</accession>
<dbReference type="InterPro" id="IPR050644">
    <property type="entry name" value="PG_Glycine_Bridge_Synth"/>
</dbReference>
<comment type="similarity">
    <text evidence="1">Belongs to the FemABX family.</text>
</comment>
<organism evidence="7 8">
    <name type="scientific">Alkalicella caledoniensis</name>
    <dbReference type="NCBI Taxonomy" id="2731377"/>
    <lineage>
        <taxon>Bacteria</taxon>
        <taxon>Bacillati</taxon>
        <taxon>Bacillota</taxon>
        <taxon>Clostridia</taxon>
        <taxon>Eubacteriales</taxon>
        <taxon>Proteinivoracaceae</taxon>
        <taxon>Alkalicella</taxon>
    </lineage>
</organism>
<dbReference type="EMBL" id="CP058559">
    <property type="protein sequence ID" value="QNO16134.1"/>
    <property type="molecule type" value="Genomic_DNA"/>
</dbReference>
<evidence type="ECO:0000256" key="6">
    <source>
        <dbReference type="ARBA" id="ARBA00023316"/>
    </source>
</evidence>
<dbReference type="SUPFAM" id="SSF55729">
    <property type="entry name" value="Acyl-CoA N-acyltransferases (Nat)"/>
    <property type="match status" value="2"/>
</dbReference>
<protein>
    <submittedName>
        <fullName evidence="7">Peptidoglycan bridge formation glycyltransferase FemA/FemB family protein</fullName>
    </submittedName>
</protein>
<dbReference type="GO" id="GO:0009252">
    <property type="term" value="P:peptidoglycan biosynthetic process"/>
    <property type="evidence" value="ECO:0007669"/>
    <property type="project" value="UniProtKB-KW"/>
</dbReference>
<dbReference type="InterPro" id="IPR016181">
    <property type="entry name" value="Acyl_CoA_acyltransferase"/>
</dbReference>
<dbReference type="PROSITE" id="PS51191">
    <property type="entry name" value="FEMABX"/>
    <property type="match status" value="1"/>
</dbReference>
<keyword evidence="3" id="KW-0133">Cell shape</keyword>
<dbReference type="InterPro" id="IPR003447">
    <property type="entry name" value="FEMABX"/>
</dbReference>
<evidence type="ECO:0000256" key="3">
    <source>
        <dbReference type="ARBA" id="ARBA00022960"/>
    </source>
</evidence>
<dbReference type="GO" id="GO:0071555">
    <property type="term" value="P:cell wall organization"/>
    <property type="evidence" value="ECO:0007669"/>
    <property type="project" value="UniProtKB-KW"/>
</dbReference>
<keyword evidence="4" id="KW-0573">Peptidoglycan synthesis</keyword>
<evidence type="ECO:0000256" key="1">
    <source>
        <dbReference type="ARBA" id="ARBA00009943"/>
    </source>
</evidence>
<dbReference type="PANTHER" id="PTHR36174">
    <property type="entry name" value="LIPID II:GLYCINE GLYCYLTRANSFERASE"/>
    <property type="match status" value="1"/>
</dbReference>
<dbReference type="KEGG" id="acae:HYG86_15830"/>
<dbReference type="Proteomes" id="UP000516160">
    <property type="component" value="Chromosome"/>
</dbReference>
<evidence type="ECO:0000313" key="7">
    <source>
        <dbReference type="EMBL" id="QNO16134.1"/>
    </source>
</evidence>